<name>A0A3S5A929_9PLAT</name>
<organism evidence="3 4">
    <name type="scientific">Protopolystoma xenopodis</name>
    <dbReference type="NCBI Taxonomy" id="117903"/>
    <lineage>
        <taxon>Eukaryota</taxon>
        <taxon>Metazoa</taxon>
        <taxon>Spiralia</taxon>
        <taxon>Lophotrochozoa</taxon>
        <taxon>Platyhelminthes</taxon>
        <taxon>Monogenea</taxon>
        <taxon>Polyopisthocotylea</taxon>
        <taxon>Polystomatidea</taxon>
        <taxon>Polystomatidae</taxon>
        <taxon>Protopolystoma</taxon>
    </lineage>
</organism>
<dbReference type="PROSITE" id="PS50853">
    <property type="entry name" value="FN3"/>
    <property type="match status" value="1"/>
</dbReference>
<evidence type="ECO:0000313" key="4">
    <source>
        <dbReference type="Proteomes" id="UP000784294"/>
    </source>
</evidence>
<dbReference type="Proteomes" id="UP000784294">
    <property type="component" value="Unassembled WGS sequence"/>
</dbReference>
<dbReference type="SMART" id="SM00060">
    <property type="entry name" value="FN3"/>
    <property type="match status" value="1"/>
</dbReference>
<dbReference type="EMBL" id="CAAALY010035348">
    <property type="protein sequence ID" value="VEL18035.1"/>
    <property type="molecule type" value="Genomic_DNA"/>
</dbReference>
<feature type="compositionally biased region" description="Polar residues" evidence="1">
    <location>
        <begin position="104"/>
        <end position="113"/>
    </location>
</feature>
<sequence length="134" mass="14674">MCCLSDPVPKEIQDAYILGSDANSIQLNWRPPIIKNGEIKFYYIDYTKTGVNISSNDWNRIILPSDRFSIGIENLDTCTTYNISIRAVNSADSNGRGGGVGSPSYLQGNTSAQGRHLPRSGRQRVGLANPNVKV</sequence>
<dbReference type="AlphaFoldDB" id="A0A3S5A929"/>
<dbReference type="InterPro" id="IPR003961">
    <property type="entry name" value="FN3_dom"/>
</dbReference>
<accession>A0A3S5A929</accession>
<proteinExistence type="predicted"/>
<feature type="domain" description="Fibronectin type-III" evidence="2">
    <location>
        <begin position="8"/>
        <end position="114"/>
    </location>
</feature>
<feature type="region of interest" description="Disordered" evidence="1">
    <location>
        <begin position="92"/>
        <end position="134"/>
    </location>
</feature>
<keyword evidence="4" id="KW-1185">Reference proteome</keyword>
<dbReference type="CDD" id="cd00063">
    <property type="entry name" value="FN3"/>
    <property type="match status" value="1"/>
</dbReference>
<dbReference type="Gene3D" id="2.60.40.10">
    <property type="entry name" value="Immunoglobulins"/>
    <property type="match status" value="1"/>
</dbReference>
<dbReference type="InterPro" id="IPR036116">
    <property type="entry name" value="FN3_sf"/>
</dbReference>
<reference evidence="3" key="1">
    <citation type="submission" date="2018-11" db="EMBL/GenBank/DDBJ databases">
        <authorList>
            <consortium name="Pathogen Informatics"/>
        </authorList>
    </citation>
    <scope>NUCLEOTIDE SEQUENCE</scope>
</reference>
<evidence type="ECO:0000313" key="3">
    <source>
        <dbReference type="EMBL" id="VEL18035.1"/>
    </source>
</evidence>
<dbReference type="SUPFAM" id="SSF49265">
    <property type="entry name" value="Fibronectin type III"/>
    <property type="match status" value="1"/>
</dbReference>
<evidence type="ECO:0000256" key="1">
    <source>
        <dbReference type="SAM" id="MobiDB-lite"/>
    </source>
</evidence>
<comment type="caution">
    <text evidence="3">The sequence shown here is derived from an EMBL/GenBank/DDBJ whole genome shotgun (WGS) entry which is preliminary data.</text>
</comment>
<protein>
    <recommendedName>
        <fullName evidence="2">Fibronectin type-III domain-containing protein</fullName>
    </recommendedName>
</protein>
<dbReference type="InterPro" id="IPR013783">
    <property type="entry name" value="Ig-like_fold"/>
</dbReference>
<evidence type="ECO:0000259" key="2">
    <source>
        <dbReference type="PROSITE" id="PS50853"/>
    </source>
</evidence>
<dbReference type="Pfam" id="PF00041">
    <property type="entry name" value="fn3"/>
    <property type="match status" value="1"/>
</dbReference>
<gene>
    <name evidence="3" type="ORF">PXEA_LOCUS11475</name>
</gene>